<evidence type="ECO:0000313" key="5">
    <source>
        <dbReference type="EMBL" id="SMF48898.1"/>
    </source>
</evidence>
<dbReference type="RefSeq" id="WP_085422756.1">
    <property type="nucleotide sequence ID" value="NZ_FXAF01000006.1"/>
</dbReference>
<keyword evidence="3" id="KW-0378">Hydrolase</keyword>
<feature type="domain" description="Prohead serine protease" evidence="4">
    <location>
        <begin position="25"/>
        <end position="159"/>
    </location>
</feature>
<dbReference type="SUPFAM" id="SSF50789">
    <property type="entry name" value="Herpes virus serine proteinase, assemblin"/>
    <property type="match status" value="1"/>
</dbReference>
<keyword evidence="2" id="KW-0645">Protease</keyword>
<dbReference type="AlphaFoldDB" id="A0A1X7FB94"/>
<dbReference type="GO" id="GO:0006508">
    <property type="term" value="P:proteolysis"/>
    <property type="evidence" value="ECO:0007669"/>
    <property type="project" value="UniProtKB-KW"/>
</dbReference>
<accession>A0A1X7FB94</accession>
<dbReference type="GO" id="GO:0008233">
    <property type="term" value="F:peptidase activity"/>
    <property type="evidence" value="ECO:0007669"/>
    <property type="project" value="UniProtKB-KW"/>
</dbReference>
<evidence type="ECO:0000259" key="4">
    <source>
        <dbReference type="Pfam" id="PF04586"/>
    </source>
</evidence>
<name>A0A1X7FB94_9HYPH</name>
<dbReference type="InterPro" id="IPR006433">
    <property type="entry name" value="Prohead_protease"/>
</dbReference>
<keyword evidence="1" id="KW-1188">Viral release from host cell</keyword>
<protein>
    <recommendedName>
        <fullName evidence="4">Prohead serine protease domain-containing protein</fullName>
    </recommendedName>
</protein>
<evidence type="ECO:0000313" key="6">
    <source>
        <dbReference type="Proteomes" id="UP000192903"/>
    </source>
</evidence>
<keyword evidence="6" id="KW-1185">Reference proteome</keyword>
<dbReference type="STRING" id="464029.SAMN02982989_2596"/>
<evidence type="ECO:0000256" key="1">
    <source>
        <dbReference type="ARBA" id="ARBA00022612"/>
    </source>
</evidence>
<reference evidence="6" key="1">
    <citation type="submission" date="2017-04" db="EMBL/GenBank/DDBJ databases">
        <authorList>
            <person name="Varghese N."/>
            <person name="Submissions S."/>
        </authorList>
    </citation>
    <scope>NUCLEOTIDE SEQUENCE [LARGE SCALE GENOMIC DNA]</scope>
    <source>
        <strain evidence="6">B4P</strain>
    </source>
</reference>
<dbReference type="OrthoDB" id="9804926at2"/>
<dbReference type="Proteomes" id="UP000192903">
    <property type="component" value="Unassembled WGS sequence"/>
</dbReference>
<dbReference type="EMBL" id="FXAF01000006">
    <property type="protein sequence ID" value="SMF48898.1"/>
    <property type="molecule type" value="Genomic_DNA"/>
</dbReference>
<dbReference type="NCBIfam" id="TIGR01543">
    <property type="entry name" value="proheadase_HK97"/>
    <property type="match status" value="1"/>
</dbReference>
<dbReference type="InterPro" id="IPR054613">
    <property type="entry name" value="Peptidase_S78_dom"/>
</dbReference>
<dbReference type="Pfam" id="PF04586">
    <property type="entry name" value="Peptidase_S78"/>
    <property type="match status" value="1"/>
</dbReference>
<evidence type="ECO:0000256" key="2">
    <source>
        <dbReference type="ARBA" id="ARBA00022670"/>
    </source>
</evidence>
<sequence length="193" mass="21390">MHAYRGPRPTARKFANLELAGLTGDGVFSGYASVFGEVDLGKDRIEQGAFLNSLVERGPGGVRMLYQHDPNEPIGAWKTIREDARGLYVEGVLSPGVARAREVLALMKSGALDGLSIGFRTVKARTDAKTGVRRILEADLWEISVVTFPMLPSARVSNVKHARFFRDRETELVRHMRRAAKMMMQATFKGKTI</sequence>
<proteinExistence type="predicted"/>
<organism evidence="5 6">
    <name type="scientific">Xaviernesmea oryzae</name>
    <dbReference type="NCBI Taxonomy" id="464029"/>
    <lineage>
        <taxon>Bacteria</taxon>
        <taxon>Pseudomonadati</taxon>
        <taxon>Pseudomonadota</taxon>
        <taxon>Alphaproteobacteria</taxon>
        <taxon>Hyphomicrobiales</taxon>
        <taxon>Rhizobiaceae</taxon>
        <taxon>Rhizobium/Agrobacterium group</taxon>
        <taxon>Xaviernesmea</taxon>
    </lineage>
</organism>
<evidence type="ECO:0000256" key="3">
    <source>
        <dbReference type="ARBA" id="ARBA00022801"/>
    </source>
</evidence>
<gene>
    <name evidence="5" type="ORF">SAMN02982989_2596</name>
</gene>